<evidence type="ECO:0008006" key="3">
    <source>
        <dbReference type="Google" id="ProtNLM"/>
    </source>
</evidence>
<reference evidence="1 2" key="1">
    <citation type="submission" date="2020-09" db="EMBL/GenBank/DDBJ databases">
        <title>Genome sequences of type strains of Chitinophaga qingshengii and Chitinophaga varians.</title>
        <authorList>
            <person name="Kittiwongwattana C."/>
        </authorList>
    </citation>
    <scope>NUCLEOTIDE SEQUENCE [LARGE SCALE GENOMIC DNA]</scope>
    <source>
        <strain evidence="1 2">JCM 30026</strain>
    </source>
</reference>
<accession>A0ABR7TX98</accession>
<gene>
    <name evidence="1" type="ORF">ICL07_32095</name>
</gene>
<proteinExistence type="predicted"/>
<dbReference type="EMBL" id="JACVFC010000007">
    <property type="protein sequence ID" value="MBC9935063.1"/>
    <property type="molecule type" value="Genomic_DNA"/>
</dbReference>
<dbReference type="RefSeq" id="WP_188092156.1">
    <property type="nucleotide sequence ID" value="NZ_JACVFC010000007.1"/>
</dbReference>
<evidence type="ECO:0000313" key="1">
    <source>
        <dbReference type="EMBL" id="MBC9935063.1"/>
    </source>
</evidence>
<comment type="caution">
    <text evidence="1">The sequence shown here is derived from an EMBL/GenBank/DDBJ whole genome shotgun (WGS) entry which is preliminary data.</text>
</comment>
<dbReference type="Gene3D" id="1.20.120.330">
    <property type="entry name" value="Nucleotidyltransferases domain 2"/>
    <property type="match status" value="1"/>
</dbReference>
<keyword evidence="2" id="KW-1185">Reference proteome</keyword>
<protein>
    <recommendedName>
        <fullName evidence="3">DUF4145 domain-containing protein</fullName>
    </recommendedName>
</protein>
<organism evidence="1 2">
    <name type="scientific">Chitinophaga qingshengii</name>
    <dbReference type="NCBI Taxonomy" id="1569794"/>
    <lineage>
        <taxon>Bacteria</taxon>
        <taxon>Pseudomonadati</taxon>
        <taxon>Bacteroidota</taxon>
        <taxon>Chitinophagia</taxon>
        <taxon>Chitinophagales</taxon>
        <taxon>Chitinophagaceae</taxon>
        <taxon>Chitinophaga</taxon>
    </lineage>
</organism>
<name>A0ABR7TX98_9BACT</name>
<dbReference type="Proteomes" id="UP000659124">
    <property type="component" value="Unassembled WGS sequence"/>
</dbReference>
<evidence type="ECO:0000313" key="2">
    <source>
        <dbReference type="Proteomes" id="UP000659124"/>
    </source>
</evidence>
<sequence length="271" mass="31515">MSNISNLDKYKSELASLISKGDQLLISIKYECYPKEIEQSINQRFGKEADKILKNLFPFNDHYQTWYSESKLVIKVLLPDRLEDFIKQYEKPKSRKELSHENYVIEDYMINLRATRGIYKDVVVDTTSAIPKYLIQLNILKSVQQRFSSSLFDIKQLVQADLFDSELESSKELLKKNFYRAAGAIAGVVLEKHLKQVCLNHNLTITTRNATINNLNELLKQQNIIEIPQWRTIQFLGDIRNQCDHHTGTEPTKEQIDDLIKGTDKLTKTLF</sequence>